<feature type="domain" description="MINDY deubiquitinase" evidence="1">
    <location>
        <begin position="21"/>
        <end position="608"/>
    </location>
</feature>
<keyword evidence="3" id="KW-1185">Reference proteome</keyword>
<protein>
    <recommendedName>
        <fullName evidence="1">MINDY deubiquitinase domain-containing protein</fullName>
    </recommendedName>
</protein>
<dbReference type="GO" id="GO:1990380">
    <property type="term" value="F:K48-linked deubiquitinase activity"/>
    <property type="evidence" value="ECO:0007669"/>
    <property type="project" value="InterPro"/>
</dbReference>
<reference evidence="2" key="1">
    <citation type="journal article" date="2023" name="Nat. Commun.">
        <title>Diploid and tetraploid genomes of Acorus and the evolution of monocots.</title>
        <authorList>
            <person name="Ma L."/>
            <person name="Liu K.W."/>
            <person name="Li Z."/>
            <person name="Hsiao Y.Y."/>
            <person name="Qi Y."/>
            <person name="Fu T."/>
            <person name="Tang G.D."/>
            <person name="Zhang D."/>
            <person name="Sun W.H."/>
            <person name="Liu D.K."/>
            <person name="Li Y."/>
            <person name="Chen G.Z."/>
            <person name="Liu X.D."/>
            <person name="Liao X.Y."/>
            <person name="Jiang Y.T."/>
            <person name="Yu X."/>
            <person name="Hao Y."/>
            <person name="Huang J."/>
            <person name="Zhao X.W."/>
            <person name="Ke S."/>
            <person name="Chen Y.Y."/>
            <person name="Wu W.L."/>
            <person name="Hsu J.L."/>
            <person name="Lin Y.F."/>
            <person name="Huang M.D."/>
            <person name="Li C.Y."/>
            <person name="Huang L."/>
            <person name="Wang Z.W."/>
            <person name="Zhao X."/>
            <person name="Zhong W.Y."/>
            <person name="Peng D.H."/>
            <person name="Ahmad S."/>
            <person name="Lan S."/>
            <person name="Zhang J.S."/>
            <person name="Tsai W.C."/>
            <person name="Van de Peer Y."/>
            <person name="Liu Z.J."/>
        </authorList>
    </citation>
    <scope>NUCLEOTIDE SEQUENCE</scope>
    <source>
        <strain evidence="2">CP</strain>
    </source>
</reference>
<sequence>MAEEDQQQQGRKEDAKDGQHAYKTKIIQFFGRSTPIVLQNGNGPCPPLLPICNVLLLRNAINLNADSSEISLDELLSLVAGRLIDSNCNFTDKDDGYVNNQLKNIDDAMKILSKLASRIDVNILSILGSKLSIAFITGIQIDDFEITSECVIFDLLDVGLYHGWIVDPQDTDTATAIGSKSYNTLVRELVSLKAVGEEDKGAYEEDAIDFIAATTATLGVPSPCLSRGMSFDDPPVLVPHEQRRIGDLNEAEKLLRASYLSRTDLRTTCTESALPDINWSSGENLTLKNSCPGILDNSLQLQVINKNDLKFHQPDLLVSLGHDALQCGDALEIHSGNDMTSSIADEIERTGPCFKDSACHSDSLDPFDNPEKEKFPHVQSVPFHFSANVSLGRAAANTNGCGESRSISENNSTSQVYDTYEVIFNPGSVIHHQDFHSSDGPRVHVDVHEVLDEGVSLSIDCSEPIYEGEECILDSRVTVYEEPIYEGEMVLAEQSNKRADQDACASSNKAASQQHQQPISKKEGQLIQFFLENNTSQLTLYGLFCLRECIKERQLCVFFRNNHFSTMFKFHGELYLLAMDEGYINKPELVWEKLNEVNGNTVFSTSDFREFKEENQCNGS</sequence>
<comment type="caution">
    <text evidence="2">The sequence shown here is derived from an EMBL/GenBank/DDBJ whole genome shotgun (WGS) entry which is preliminary data.</text>
</comment>
<dbReference type="GO" id="GO:0016807">
    <property type="term" value="F:cysteine-type carboxypeptidase activity"/>
    <property type="evidence" value="ECO:0007669"/>
    <property type="project" value="TreeGrafter"/>
</dbReference>
<name>A0AAV9D3Q5_ACOCL</name>
<dbReference type="PANTHER" id="PTHR18063">
    <property type="entry name" value="NF-E2 INDUCIBLE PROTEIN"/>
    <property type="match status" value="1"/>
</dbReference>
<dbReference type="Proteomes" id="UP001180020">
    <property type="component" value="Unassembled WGS sequence"/>
</dbReference>
<dbReference type="AlphaFoldDB" id="A0AAV9D3Q5"/>
<dbReference type="GO" id="GO:0005829">
    <property type="term" value="C:cytosol"/>
    <property type="evidence" value="ECO:0007669"/>
    <property type="project" value="TreeGrafter"/>
</dbReference>
<dbReference type="GO" id="GO:0004843">
    <property type="term" value="F:cysteine-type deubiquitinase activity"/>
    <property type="evidence" value="ECO:0007669"/>
    <property type="project" value="InterPro"/>
</dbReference>
<evidence type="ECO:0000259" key="1">
    <source>
        <dbReference type="Pfam" id="PF04424"/>
    </source>
</evidence>
<organism evidence="2 3">
    <name type="scientific">Acorus calamus</name>
    <name type="common">Sweet flag</name>
    <dbReference type="NCBI Taxonomy" id="4465"/>
    <lineage>
        <taxon>Eukaryota</taxon>
        <taxon>Viridiplantae</taxon>
        <taxon>Streptophyta</taxon>
        <taxon>Embryophyta</taxon>
        <taxon>Tracheophyta</taxon>
        <taxon>Spermatophyta</taxon>
        <taxon>Magnoliopsida</taxon>
        <taxon>Liliopsida</taxon>
        <taxon>Acoraceae</taxon>
        <taxon>Acorus</taxon>
    </lineage>
</organism>
<accession>A0AAV9D3Q5</accession>
<evidence type="ECO:0000313" key="2">
    <source>
        <dbReference type="EMBL" id="KAK1295850.1"/>
    </source>
</evidence>
<proteinExistence type="predicted"/>
<gene>
    <name evidence="2" type="ORF">QJS10_CPB15g00710</name>
</gene>
<dbReference type="InterPro" id="IPR007518">
    <property type="entry name" value="MINDY"/>
</dbReference>
<dbReference type="Pfam" id="PF04424">
    <property type="entry name" value="MINDY_DUB"/>
    <property type="match status" value="1"/>
</dbReference>
<reference evidence="2" key="2">
    <citation type="submission" date="2023-06" db="EMBL/GenBank/DDBJ databases">
        <authorList>
            <person name="Ma L."/>
            <person name="Liu K.-W."/>
            <person name="Li Z."/>
            <person name="Hsiao Y.-Y."/>
            <person name="Qi Y."/>
            <person name="Fu T."/>
            <person name="Tang G."/>
            <person name="Zhang D."/>
            <person name="Sun W.-H."/>
            <person name="Liu D.-K."/>
            <person name="Li Y."/>
            <person name="Chen G.-Z."/>
            <person name="Liu X.-D."/>
            <person name="Liao X.-Y."/>
            <person name="Jiang Y.-T."/>
            <person name="Yu X."/>
            <person name="Hao Y."/>
            <person name="Huang J."/>
            <person name="Zhao X.-W."/>
            <person name="Ke S."/>
            <person name="Chen Y.-Y."/>
            <person name="Wu W.-L."/>
            <person name="Hsu J.-L."/>
            <person name="Lin Y.-F."/>
            <person name="Huang M.-D."/>
            <person name="Li C.-Y."/>
            <person name="Huang L."/>
            <person name="Wang Z.-W."/>
            <person name="Zhao X."/>
            <person name="Zhong W.-Y."/>
            <person name="Peng D.-H."/>
            <person name="Ahmad S."/>
            <person name="Lan S."/>
            <person name="Zhang J.-S."/>
            <person name="Tsai W.-C."/>
            <person name="Van De Peer Y."/>
            <person name="Liu Z.-J."/>
        </authorList>
    </citation>
    <scope>NUCLEOTIDE SEQUENCE</scope>
    <source>
        <strain evidence="2">CP</strain>
        <tissue evidence="2">Leaves</tissue>
    </source>
</reference>
<dbReference type="InterPro" id="IPR033979">
    <property type="entry name" value="MINDY_domain"/>
</dbReference>
<evidence type="ECO:0000313" key="3">
    <source>
        <dbReference type="Proteomes" id="UP001180020"/>
    </source>
</evidence>
<dbReference type="GO" id="GO:0071944">
    <property type="term" value="C:cell periphery"/>
    <property type="evidence" value="ECO:0007669"/>
    <property type="project" value="TreeGrafter"/>
</dbReference>
<dbReference type="EMBL" id="JAUJYO010000015">
    <property type="protein sequence ID" value="KAK1295850.1"/>
    <property type="molecule type" value="Genomic_DNA"/>
</dbReference>
<dbReference type="PANTHER" id="PTHR18063:SF6">
    <property type="entry name" value="UBIQUITIN CARBOXYL-TERMINAL HYDROLASE"/>
    <property type="match status" value="1"/>
</dbReference>
<dbReference type="GO" id="GO:0071108">
    <property type="term" value="P:protein K48-linked deubiquitination"/>
    <property type="evidence" value="ECO:0007669"/>
    <property type="project" value="TreeGrafter"/>
</dbReference>